<dbReference type="InterPro" id="IPR036736">
    <property type="entry name" value="ACP-like_sf"/>
</dbReference>
<keyword evidence="2" id="KW-0597">Phosphoprotein</keyword>
<feature type="domain" description="Ketosynthase family 3 (KS3)" evidence="6">
    <location>
        <begin position="22"/>
        <end position="444"/>
    </location>
</feature>
<dbReference type="InterPro" id="IPR009081">
    <property type="entry name" value="PP-bd_ACP"/>
</dbReference>
<keyword evidence="4" id="KW-0012">Acyltransferase</keyword>
<evidence type="ECO:0000256" key="3">
    <source>
        <dbReference type="ARBA" id="ARBA00022679"/>
    </source>
</evidence>
<evidence type="ECO:0000313" key="8">
    <source>
        <dbReference type="Proteomes" id="UP001249394"/>
    </source>
</evidence>
<name>A0ABY9UFL1_STRVL</name>
<dbReference type="InterPro" id="IPR016039">
    <property type="entry name" value="Thiolase-like"/>
</dbReference>
<dbReference type="Gene3D" id="1.10.1240.100">
    <property type="match status" value="1"/>
</dbReference>
<dbReference type="Pfam" id="PF02801">
    <property type="entry name" value="Ketoacyl-synt_C"/>
    <property type="match status" value="1"/>
</dbReference>
<dbReference type="InterPro" id="IPR050091">
    <property type="entry name" value="PKS_NRPS_Biosynth_Enz"/>
</dbReference>
<evidence type="ECO:0000259" key="6">
    <source>
        <dbReference type="PROSITE" id="PS52004"/>
    </source>
</evidence>
<dbReference type="SUPFAM" id="SSF47336">
    <property type="entry name" value="ACP-like"/>
    <property type="match status" value="1"/>
</dbReference>
<dbReference type="CDD" id="cd00833">
    <property type="entry name" value="PKS"/>
    <property type="match status" value="1"/>
</dbReference>
<dbReference type="Gene3D" id="3.40.47.10">
    <property type="match status" value="1"/>
</dbReference>
<dbReference type="PROSITE" id="PS00606">
    <property type="entry name" value="KS3_1"/>
    <property type="match status" value="1"/>
</dbReference>
<evidence type="ECO:0000256" key="2">
    <source>
        <dbReference type="ARBA" id="ARBA00022553"/>
    </source>
</evidence>
<dbReference type="PANTHER" id="PTHR43775:SF37">
    <property type="entry name" value="SI:DKEY-61P9.11"/>
    <property type="match status" value="1"/>
</dbReference>
<dbReference type="SMART" id="SM00823">
    <property type="entry name" value="PKS_PP"/>
    <property type="match status" value="1"/>
</dbReference>
<reference evidence="7 8" key="1">
    <citation type="submission" date="2023-09" db="EMBL/GenBank/DDBJ databases">
        <title>The genome sequence of Streptomyces anthocyanicus.</title>
        <authorList>
            <person name="Mo P."/>
        </authorList>
    </citation>
    <scope>NUCLEOTIDE SEQUENCE [LARGE SCALE GENOMIC DNA]</scope>
    <source>
        <strain evidence="7 8">JCM 4387</strain>
    </source>
</reference>
<dbReference type="InterPro" id="IPR020841">
    <property type="entry name" value="PKS_Beta-ketoAc_synthase_dom"/>
</dbReference>
<dbReference type="EMBL" id="CP134213">
    <property type="protein sequence ID" value="WND19642.1"/>
    <property type="molecule type" value="Genomic_DNA"/>
</dbReference>
<evidence type="ECO:0000259" key="5">
    <source>
        <dbReference type="PROSITE" id="PS50075"/>
    </source>
</evidence>
<dbReference type="InterPro" id="IPR020806">
    <property type="entry name" value="PKS_PP-bd"/>
</dbReference>
<sequence>MSRREAILIPGAVQMLQKPPCAPPIALIGLAARFAGAESVEQYWTNLVEGVESSNRPTGDEDGPEGGVRNGQFVRAVAQVGDIESFDADYFRIQPTEAIVMDPQQRVLLEVAAEALEDAGYAGEHDSVCGVFVGSGENHYFREYVAPTEARAGRSGDVRITLANEKDFLAPRLAFKLGLNGPAITVQTGCATALTAVALACSALAAGDCDIALAGGVSLLMPDVNGYTYTDGGILSADGRCRAFDAKASGTIPGSGAGVVVLRRESDARADRDHRRAVIRGWAVNNDGGSRGGFTVPNIDGQEAVIRAALGRADVKPDQVGYVEAHGTGTAIGDPVEFEALRRVFATPGRPAGSPLTLGAVKPNIGHTDAAAGVAGLIKAALAVERATIPGTLHFRSPNPEIDLDSTPFALTSETLPWDTEGPRIAGVSSFGLGGSNAHVVLESVPAAPAASTPRSRHVLALSARSDDELSRMRERLADRLDAAASADDAALADIAYTLGVGRTRFARRWAAVVADSDEAVAQLRAPVEADRPTARWALAIHGTAEELAAMGERLLATEPLLHSALTDLTGRVELRGLAPERAGALAALGVARSLLGLGLTFSRVDGPKWARPAVQWLAAGADTASLEAALDACTADSDAGSVREGAGRIVVGPSFDLAGVAAAAWRAGVAVDWAAYYGDESRGRVPLPTYPFTRRRFWLERPAAQKDLNPNSPQVPTRADTVNITEFVERVWLDVLGVERIAHDAHFLDGLGGDSLHAVEIGARLNEELGLELPIDLPFIAPTIEATSTYIEQALATEKTS</sequence>
<accession>A0ABY9UFL1</accession>
<dbReference type="InterPro" id="IPR018201">
    <property type="entry name" value="Ketoacyl_synth_AS"/>
</dbReference>
<keyword evidence="3" id="KW-0808">Transferase</keyword>
<keyword evidence="8" id="KW-1185">Reference proteome</keyword>
<dbReference type="InterPro" id="IPR014031">
    <property type="entry name" value="Ketoacyl_synth_C"/>
</dbReference>
<evidence type="ECO:0000256" key="4">
    <source>
        <dbReference type="ARBA" id="ARBA00023315"/>
    </source>
</evidence>
<organism evidence="7 8">
    <name type="scientific">Streptomyces violaceus</name>
    <name type="common">Streptomyces venezuelae</name>
    <dbReference type="NCBI Taxonomy" id="1936"/>
    <lineage>
        <taxon>Bacteria</taxon>
        <taxon>Bacillati</taxon>
        <taxon>Actinomycetota</taxon>
        <taxon>Actinomycetes</taxon>
        <taxon>Kitasatosporales</taxon>
        <taxon>Streptomycetaceae</taxon>
        <taxon>Streptomyces</taxon>
    </lineage>
</organism>
<gene>
    <name evidence="7" type="ORF">RI060_20810</name>
</gene>
<dbReference type="PROSITE" id="PS50075">
    <property type="entry name" value="CARRIER"/>
    <property type="match status" value="1"/>
</dbReference>
<dbReference type="InterPro" id="IPR032821">
    <property type="entry name" value="PKS_assoc"/>
</dbReference>
<dbReference type="PANTHER" id="PTHR43775">
    <property type="entry name" value="FATTY ACID SYNTHASE"/>
    <property type="match status" value="1"/>
</dbReference>
<dbReference type="Proteomes" id="UP001249394">
    <property type="component" value="Chromosome"/>
</dbReference>
<evidence type="ECO:0000313" key="7">
    <source>
        <dbReference type="EMBL" id="WND19642.1"/>
    </source>
</evidence>
<dbReference type="Pfam" id="PF16197">
    <property type="entry name" value="KAsynt_C_assoc"/>
    <property type="match status" value="1"/>
</dbReference>
<dbReference type="Pfam" id="PF00109">
    <property type="entry name" value="ketoacyl-synt"/>
    <property type="match status" value="1"/>
</dbReference>
<dbReference type="PROSITE" id="PS00012">
    <property type="entry name" value="PHOSPHOPANTETHEINE"/>
    <property type="match status" value="1"/>
</dbReference>
<dbReference type="InterPro" id="IPR006162">
    <property type="entry name" value="Ppantetheine_attach_site"/>
</dbReference>
<keyword evidence="1" id="KW-0596">Phosphopantetheine</keyword>
<dbReference type="Gene3D" id="1.10.1200.10">
    <property type="entry name" value="ACP-like"/>
    <property type="match status" value="1"/>
</dbReference>
<proteinExistence type="predicted"/>
<protein>
    <submittedName>
        <fullName evidence="7">Beta-ketoacyl synthase N-terminal-like domain-containing protein</fullName>
    </submittedName>
</protein>
<dbReference type="SMART" id="SM00825">
    <property type="entry name" value="PKS_KS"/>
    <property type="match status" value="1"/>
</dbReference>
<dbReference type="Pfam" id="PF00550">
    <property type="entry name" value="PP-binding"/>
    <property type="match status" value="1"/>
</dbReference>
<dbReference type="PROSITE" id="PS52004">
    <property type="entry name" value="KS3_2"/>
    <property type="match status" value="1"/>
</dbReference>
<dbReference type="Gene3D" id="3.30.70.3290">
    <property type="match status" value="1"/>
</dbReference>
<dbReference type="InterPro" id="IPR014030">
    <property type="entry name" value="Ketoacyl_synth_N"/>
</dbReference>
<feature type="domain" description="Carrier" evidence="5">
    <location>
        <begin position="720"/>
        <end position="796"/>
    </location>
</feature>
<dbReference type="SUPFAM" id="SSF53901">
    <property type="entry name" value="Thiolase-like"/>
    <property type="match status" value="1"/>
</dbReference>
<evidence type="ECO:0000256" key="1">
    <source>
        <dbReference type="ARBA" id="ARBA00022450"/>
    </source>
</evidence>